<evidence type="ECO:0000313" key="4">
    <source>
        <dbReference type="Proteomes" id="UP000076923"/>
    </source>
</evidence>
<accession>A0A176SUT4</accession>
<protein>
    <recommendedName>
        <fullName evidence="5">GTPase</fullName>
    </recommendedName>
</protein>
<comment type="caution">
    <text evidence="3">The sequence shown here is derived from an EMBL/GenBank/DDBJ whole genome shotgun (WGS) entry which is preliminary data.</text>
</comment>
<evidence type="ECO:0008006" key="5">
    <source>
        <dbReference type="Google" id="ProtNLM"/>
    </source>
</evidence>
<dbReference type="Proteomes" id="UP000076923">
    <property type="component" value="Unassembled WGS sequence"/>
</dbReference>
<keyword evidence="2" id="KW-0812">Transmembrane</keyword>
<evidence type="ECO:0000313" key="3">
    <source>
        <dbReference type="EMBL" id="OAD39454.1"/>
    </source>
</evidence>
<evidence type="ECO:0000256" key="1">
    <source>
        <dbReference type="SAM" id="MobiDB-lite"/>
    </source>
</evidence>
<sequence>MEILEKAKERIKKEVTDIEIRTDLTDDQKVTRICTVFGTTCAAIAVQPIPFADIFVLTPIQAYMGKKIADIRGFSISEAGASEIFKELAGLVGLGFLSQQLAIGAYKTVLPFISGFTTIPLVFGLTYGMGKVMDYYFEKKIKGEKIDPEMIKSIFKKAKAEGKQKSKEKKEEIHKQKNEL</sequence>
<dbReference type="OrthoDB" id="9255830at2"/>
<feature type="region of interest" description="Disordered" evidence="1">
    <location>
        <begin position="158"/>
        <end position="180"/>
    </location>
</feature>
<name>A0A176SUT4_9FLAO</name>
<organism evidence="3 4">
    <name type="scientific">Polaribacter atrinae</name>
    <dbReference type="NCBI Taxonomy" id="1333662"/>
    <lineage>
        <taxon>Bacteria</taxon>
        <taxon>Pseudomonadati</taxon>
        <taxon>Bacteroidota</taxon>
        <taxon>Flavobacteriia</taxon>
        <taxon>Flavobacteriales</taxon>
        <taxon>Flavobacteriaceae</taxon>
    </lineage>
</organism>
<keyword evidence="4" id="KW-1185">Reference proteome</keyword>
<reference evidence="3 4" key="1">
    <citation type="submission" date="2016-02" db="EMBL/GenBank/DDBJ databases">
        <title>Draft genome sequence of Polaribacter atrinae KACC17473.</title>
        <authorList>
            <person name="Shin S.-K."/>
            <person name="Yi H."/>
        </authorList>
    </citation>
    <scope>NUCLEOTIDE SEQUENCE [LARGE SCALE GENOMIC DNA]</scope>
    <source>
        <strain evidence="3 4">KACC 17473</strain>
    </source>
</reference>
<dbReference type="RefSeq" id="WP_068453115.1">
    <property type="nucleotide sequence ID" value="NZ_CP150660.1"/>
</dbReference>
<feature type="transmembrane region" description="Helical" evidence="2">
    <location>
        <begin position="112"/>
        <end position="130"/>
    </location>
</feature>
<dbReference type="STRING" id="1333662.LPB303_17040"/>
<keyword evidence="2" id="KW-1133">Transmembrane helix</keyword>
<keyword evidence="2" id="KW-0472">Membrane</keyword>
<gene>
    <name evidence="3" type="ORF">LPB303_17040</name>
</gene>
<dbReference type="AlphaFoldDB" id="A0A176SUT4"/>
<proteinExistence type="predicted"/>
<evidence type="ECO:0000256" key="2">
    <source>
        <dbReference type="SAM" id="Phobius"/>
    </source>
</evidence>
<dbReference type="EMBL" id="LVWE01000107">
    <property type="protein sequence ID" value="OAD39454.1"/>
    <property type="molecule type" value="Genomic_DNA"/>
</dbReference>